<dbReference type="EMBL" id="SDMP01000003">
    <property type="protein sequence ID" value="RYR69623.1"/>
    <property type="molecule type" value="Genomic_DNA"/>
</dbReference>
<proteinExistence type="predicted"/>
<organism evidence="1 2">
    <name type="scientific">Arachis hypogaea</name>
    <name type="common">Peanut</name>
    <dbReference type="NCBI Taxonomy" id="3818"/>
    <lineage>
        <taxon>Eukaryota</taxon>
        <taxon>Viridiplantae</taxon>
        <taxon>Streptophyta</taxon>
        <taxon>Embryophyta</taxon>
        <taxon>Tracheophyta</taxon>
        <taxon>Spermatophyta</taxon>
        <taxon>Magnoliopsida</taxon>
        <taxon>eudicotyledons</taxon>
        <taxon>Gunneridae</taxon>
        <taxon>Pentapetalae</taxon>
        <taxon>rosids</taxon>
        <taxon>fabids</taxon>
        <taxon>Fabales</taxon>
        <taxon>Fabaceae</taxon>
        <taxon>Papilionoideae</taxon>
        <taxon>50 kb inversion clade</taxon>
        <taxon>dalbergioids sensu lato</taxon>
        <taxon>Dalbergieae</taxon>
        <taxon>Pterocarpus clade</taxon>
        <taxon>Arachis</taxon>
    </lineage>
</organism>
<comment type="caution">
    <text evidence="1">The sequence shown here is derived from an EMBL/GenBank/DDBJ whole genome shotgun (WGS) entry which is preliminary data.</text>
</comment>
<name>A0A445E2N9_ARAHY</name>
<dbReference type="Proteomes" id="UP000289738">
    <property type="component" value="Chromosome A03"/>
</dbReference>
<evidence type="ECO:0000313" key="2">
    <source>
        <dbReference type="Proteomes" id="UP000289738"/>
    </source>
</evidence>
<sequence>MKANTSLHQ</sequence>
<keyword evidence="2" id="KW-1185">Reference proteome</keyword>
<reference evidence="1 2" key="1">
    <citation type="submission" date="2019-01" db="EMBL/GenBank/DDBJ databases">
        <title>Sequencing of cultivated peanut Arachis hypogaea provides insights into genome evolution and oil improvement.</title>
        <authorList>
            <person name="Chen X."/>
        </authorList>
    </citation>
    <scope>NUCLEOTIDE SEQUENCE [LARGE SCALE GENOMIC DNA]</scope>
    <source>
        <strain evidence="2">cv. Fuhuasheng</strain>
        <tissue evidence="1">Leaves</tissue>
    </source>
</reference>
<gene>
    <name evidence="1" type="ORF">Ahy_A03g016178</name>
</gene>
<accession>A0A445E2N9</accession>
<protein>
    <submittedName>
        <fullName evidence="1">Uncharacterized protein</fullName>
    </submittedName>
</protein>
<evidence type="ECO:0000313" key="1">
    <source>
        <dbReference type="EMBL" id="RYR69623.1"/>
    </source>
</evidence>